<sequence>MQAVAEAWAQLQGSSAARRQLLLDTTDKFRFFKAVRELMLWMDGINLQMDAQERPR</sequence>
<gene>
    <name evidence="1" type="ORF">I79_018394</name>
</gene>
<dbReference type="Proteomes" id="UP000001075">
    <property type="component" value="Unassembled WGS sequence"/>
</dbReference>
<dbReference type="InParanoid" id="G3I4L2"/>
<dbReference type="EMBL" id="JH001255">
    <property type="protein sequence ID" value="EGW06375.1"/>
    <property type="molecule type" value="Genomic_DNA"/>
</dbReference>
<dbReference type="PaxDb" id="10029-XP_007608935.1"/>
<protein>
    <submittedName>
        <fullName evidence="1">Spectrin beta chain, brain 2</fullName>
    </submittedName>
</protein>
<dbReference type="Gene3D" id="1.20.58.60">
    <property type="match status" value="1"/>
</dbReference>
<organism evidence="1 2">
    <name type="scientific">Cricetulus griseus</name>
    <name type="common">Chinese hamster</name>
    <name type="synonym">Cricetulus barabensis griseus</name>
    <dbReference type="NCBI Taxonomy" id="10029"/>
    <lineage>
        <taxon>Eukaryota</taxon>
        <taxon>Metazoa</taxon>
        <taxon>Chordata</taxon>
        <taxon>Craniata</taxon>
        <taxon>Vertebrata</taxon>
        <taxon>Euteleostomi</taxon>
        <taxon>Mammalia</taxon>
        <taxon>Eutheria</taxon>
        <taxon>Euarchontoglires</taxon>
        <taxon>Glires</taxon>
        <taxon>Rodentia</taxon>
        <taxon>Myomorpha</taxon>
        <taxon>Muroidea</taxon>
        <taxon>Cricetidae</taxon>
        <taxon>Cricetinae</taxon>
        <taxon>Cricetulus</taxon>
    </lineage>
</organism>
<dbReference type="AlphaFoldDB" id="G3I4L2"/>
<evidence type="ECO:0000313" key="1">
    <source>
        <dbReference type="EMBL" id="EGW06375.1"/>
    </source>
</evidence>
<evidence type="ECO:0000313" key="2">
    <source>
        <dbReference type="Proteomes" id="UP000001075"/>
    </source>
</evidence>
<dbReference type="eggNOG" id="KOG0517">
    <property type="taxonomic scope" value="Eukaryota"/>
</dbReference>
<accession>G3I4L2</accession>
<reference evidence="2" key="1">
    <citation type="journal article" date="2011" name="Nat. Biotechnol.">
        <title>The genomic sequence of the Chinese hamster ovary (CHO)-K1 cell line.</title>
        <authorList>
            <person name="Xu X."/>
            <person name="Nagarajan H."/>
            <person name="Lewis N.E."/>
            <person name="Pan S."/>
            <person name="Cai Z."/>
            <person name="Liu X."/>
            <person name="Chen W."/>
            <person name="Xie M."/>
            <person name="Wang W."/>
            <person name="Hammond S."/>
            <person name="Andersen M.R."/>
            <person name="Neff N."/>
            <person name="Passarelli B."/>
            <person name="Koh W."/>
            <person name="Fan H.C."/>
            <person name="Wang J."/>
            <person name="Gui Y."/>
            <person name="Lee K.H."/>
            <person name="Betenbaugh M.J."/>
            <person name="Quake S.R."/>
            <person name="Famili I."/>
            <person name="Palsson B.O."/>
            <person name="Wang J."/>
        </authorList>
    </citation>
    <scope>NUCLEOTIDE SEQUENCE [LARGE SCALE GENOMIC DNA]</scope>
    <source>
        <strain evidence="2">CHO K1 cell line</strain>
    </source>
</reference>
<name>G3I4L2_CRIGR</name>
<dbReference type="SUPFAM" id="SSF46966">
    <property type="entry name" value="Spectrin repeat"/>
    <property type="match status" value="1"/>
</dbReference>
<proteinExistence type="predicted"/>
<dbReference type="STRING" id="10029.G3I4L2"/>